<dbReference type="GO" id="GO:0008984">
    <property type="term" value="F:protein-glutamate methylesterase activity"/>
    <property type="evidence" value="ECO:0007669"/>
    <property type="project" value="InterPro"/>
</dbReference>
<dbReference type="GO" id="GO:0008757">
    <property type="term" value="F:S-adenosylmethionine-dependent methyltransferase activity"/>
    <property type="evidence" value="ECO:0007669"/>
    <property type="project" value="InterPro"/>
</dbReference>
<dbReference type="CDD" id="cd00082">
    <property type="entry name" value="HisKA"/>
    <property type="match status" value="1"/>
</dbReference>
<dbReference type="FunFam" id="3.30.565.10:FF:000006">
    <property type="entry name" value="Sensor histidine kinase WalK"/>
    <property type="match status" value="1"/>
</dbReference>
<feature type="domain" description="Histidine kinase" evidence="8">
    <location>
        <begin position="1059"/>
        <end position="1273"/>
    </location>
</feature>
<dbReference type="Gene3D" id="1.10.287.130">
    <property type="match status" value="1"/>
</dbReference>
<dbReference type="SUPFAM" id="SSF55785">
    <property type="entry name" value="PYP-like sensor domain (PAS domain)"/>
    <property type="match status" value="2"/>
</dbReference>
<dbReference type="Gene3D" id="3.30.450.20">
    <property type="entry name" value="PAS domain"/>
    <property type="match status" value="2"/>
</dbReference>
<evidence type="ECO:0000256" key="7">
    <source>
        <dbReference type="SAM" id="Coils"/>
    </source>
</evidence>
<keyword evidence="6" id="KW-0378">Hydrolase</keyword>
<keyword evidence="3" id="KW-0597">Phosphoprotein</keyword>
<dbReference type="InterPro" id="IPR036890">
    <property type="entry name" value="HATPase_C_sf"/>
</dbReference>
<dbReference type="SMART" id="SM00138">
    <property type="entry name" value="MeTrc"/>
    <property type="match status" value="1"/>
</dbReference>
<evidence type="ECO:0000259" key="9">
    <source>
        <dbReference type="PROSITE" id="PS50112"/>
    </source>
</evidence>
<dbReference type="PROSITE" id="PS50112">
    <property type="entry name" value="PAS"/>
    <property type="match status" value="1"/>
</dbReference>
<reference evidence="13 14" key="1">
    <citation type="submission" date="2016-10" db="EMBL/GenBank/DDBJ databases">
        <authorList>
            <person name="de Groot N.N."/>
        </authorList>
    </citation>
    <scope>NUCLEOTIDE SEQUENCE [LARGE SCALE GENOMIC DNA]</scope>
    <source>
        <strain evidence="13 14">MP1X4</strain>
    </source>
</reference>
<evidence type="ECO:0000256" key="1">
    <source>
        <dbReference type="ARBA" id="ARBA00000085"/>
    </source>
</evidence>
<dbReference type="GO" id="GO:0005737">
    <property type="term" value="C:cytoplasm"/>
    <property type="evidence" value="ECO:0007669"/>
    <property type="project" value="InterPro"/>
</dbReference>
<dbReference type="Pfam" id="PF01739">
    <property type="entry name" value="CheR"/>
    <property type="match status" value="1"/>
</dbReference>
<evidence type="ECO:0000256" key="3">
    <source>
        <dbReference type="ARBA" id="ARBA00022553"/>
    </source>
</evidence>
<dbReference type="InterPro" id="IPR000673">
    <property type="entry name" value="Sig_transdc_resp-reg_Me-estase"/>
</dbReference>
<dbReference type="PROSITE" id="PS50113">
    <property type="entry name" value="PAC"/>
    <property type="match status" value="1"/>
</dbReference>
<dbReference type="AlphaFoldDB" id="A0A1H1TJX6"/>
<dbReference type="EC" id="2.7.13.3" evidence="2"/>
<dbReference type="GO" id="GO:0000155">
    <property type="term" value="F:phosphorelay sensor kinase activity"/>
    <property type="evidence" value="ECO:0007669"/>
    <property type="project" value="InterPro"/>
</dbReference>
<dbReference type="Pfam" id="PF00512">
    <property type="entry name" value="HisKA"/>
    <property type="match status" value="1"/>
</dbReference>
<dbReference type="GO" id="GO:0000156">
    <property type="term" value="F:phosphorelay response regulator activity"/>
    <property type="evidence" value="ECO:0007669"/>
    <property type="project" value="InterPro"/>
</dbReference>
<dbReference type="EMBL" id="LT629740">
    <property type="protein sequence ID" value="SDS60615.1"/>
    <property type="molecule type" value="Genomic_DNA"/>
</dbReference>
<dbReference type="InterPro" id="IPR022641">
    <property type="entry name" value="CheR_N"/>
</dbReference>
<keyword evidence="4" id="KW-0808">Transferase</keyword>
<dbReference type="Pfam" id="PF08447">
    <property type="entry name" value="PAS_3"/>
    <property type="match status" value="1"/>
</dbReference>
<dbReference type="Pfam" id="PF03705">
    <property type="entry name" value="CheR_N"/>
    <property type="match status" value="1"/>
</dbReference>
<dbReference type="CDD" id="cd16434">
    <property type="entry name" value="CheB-CheR_fusion"/>
    <property type="match status" value="1"/>
</dbReference>
<dbReference type="PROSITE" id="PS50122">
    <property type="entry name" value="CHEB"/>
    <property type="match status" value="1"/>
</dbReference>
<protein>
    <recommendedName>
        <fullName evidence="2">histidine kinase</fullName>
        <ecNumber evidence="2">2.7.13.3</ecNumber>
    </recommendedName>
</protein>
<dbReference type="SMART" id="SM00388">
    <property type="entry name" value="HisKA"/>
    <property type="match status" value="1"/>
</dbReference>
<dbReference type="PANTHER" id="PTHR24422:SF27">
    <property type="entry name" value="PROTEIN-GLUTAMATE O-METHYLTRANSFERASE"/>
    <property type="match status" value="1"/>
</dbReference>
<evidence type="ECO:0000259" key="11">
    <source>
        <dbReference type="PROSITE" id="PS50122"/>
    </source>
</evidence>
<dbReference type="SUPFAM" id="SSF53335">
    <property type="entry name" value="S-adenosyl-L-methionine-dependent methyltransferases"/>
    <property type="match status" value="1"/>
</dbReference>
<dbReference type="Pfam" id="PF02518">
    <property type="entry name" value="HATPase_c"/>
    <property type="match status" value="1"/>
</dbReference>
<dbReference type="SUPFAM" id="SSF52738">
    <property type="entry name" value="Methylesterase CheB, C-terminal domain"/>
    <property type="match status" value="1"/>
</dbReference>
<dbReference type="SUPFAM" id="SSF55874">
    <property type="entry name" value="ATPase domain of HSP90 chaperone/DNA topoisomerase II/histidine kinase"/>
    <property type="match status" value="1"/>
</dbReference>
<dbReference type="SMART" id="SM00387">
    <property type="entry name" value="HATPase_c"/>
    <property type="match status" value="1"/>
</dbReference>
<organism evidence="13 14">
    <name type="scientific">Mucilaginibacter mallensis</name>
    <dbReference type="NCBI Taxonomy" id="652787"/>
    <lineage>
        <taxon>Bacteria</taxon>
        <taxon>Pseudomonadati</taxon>
        <taxon>Bacteroidota</taxon>
        <taxon>Sphingobacteriia</taxon>
        <taxon>Sphingobacteriales</taxon>
        <taxon>Sphingobacteriaceae</taxon>
        <taxon>Mucilaginibacter</taxon>
    </lineage>
</organism>
<dbReference type="Gene3D" id="3.40.50.150">
    <property type="entry name" value="Vaccinia Virus protein VP39"/>
    <property type="match status" value="1"/>
</dbReference>
<dbReference type="PROSITE" id="PS50123">
    <property type="entry name" value="CHER"/>
    <property type="match status" value="1"/>
</dbReference>
<evidence type="ECO:0000313" key="14">
    <source>
        <dbReference type="Proteomes" id="UP000199679"/>
    </source>
</evidence>
<dbReference type="PROSITE" id="PS50109">
    <property type="entry name" value="HIS_KIN"/>
    <property type="match status" value="1"/>
</dbReference>
<evidence type="ECO:0000256" key="4">
    <source>
        <dbReference type="ARBA" id="ARBA00022679"/>
    </source>
</evidence>
<dbReference type="InterPro" id="IPR035909">
    <property type="entry name" value="CheB_C"/>
</dbReference>
<dbReference type="InterPro" id="IPR003661">
    <property type="entry name" value="HisK_dim/P_dom"/>
</dbReference>
<dbReference type="InterPro" id="IPR000700">
    <property type="entry name" value="PAS-assoc_C"/>
</dbReference>
<keyword evidence="7" id="KW-0175">Coiled coil</keyword>
<dbReference type="CDD" id="cd00075">
    <property type="entry name" value="HATPase"/>
    <property type="match status" value="1"/>
</dbReference>
<dbReference type="InterPro" id="IPR005467">
    <property type="entry name" value="His_kinase_dom"/>
</dbReference>
<feature type="active site" evidence="6">
    <location>
        <position position="102"/>
    </location>
</feature>
<dbReference type="InterPro" id="IPR036097">
    <property type="entry name" value="HisK_dim/P_sf"/>
</dbReference>
<feature type="active site" evidence="6">
    <location>
        <position position="194"/>
    </location>
</feature>
<feature type="domain" description="PAC" evidence="10">
    <location>
        <begin position="996"/>
        <end position="1048"/>
    </location>
</feature>
<keyword evidence="6" id="KW-0145">Chemotaxis</keyword>
<dbReference type="InterPro" id="IPR000780">
    <property type="entry name" value="CheR_MeTrfase"/>
</dbReference>
<name>A0A1H1TJX6_MUCMA</name>
<evidence type="ECO:0000256" key="2">
    <source>
        <dbReference type="ARBA" id="ARBA00012438"/>
    </source>
</evidence>
<evidence type="ECO:0000313" key="13">
    <source>
        <dbReference type="EMBL" id="SDS60615.1"/>
    </source>
</evidence>
<feature type="domain" description="PAS" evidence="9">
    <location>
        <begin position="920"/>
        <end position="991"/>
    </location>
</feature>
<dbReference type="SUPFAM" id="SSF47384">
    <property type="entry name" value="Homodimeric domain of signal transducing histidine kinase"/>
    <property type="match status" value="1"/>
</dbReference>
<evidence type="ECO:0000259" key="12">
    <source>
        <dbReference type="PROSITE" id="PS50123"/>
    </source>
</evidence>
<dbReference type="InterPro" id="IPR022642">
    <property type="entry name" value="CheR_C"/>
</dbReference>
<dbReference type="InterPro" id="IPR000014">
    <property type="entry name" value="PAS"/>
</dbReference>
<evidence type="ECO:0000256" key="6">
    <source>
        <dbReference type="PROSITE-ProRule" id="PRU00050"/>
    </source>
</evidence>
<dbReference type="SMART" id="SM00091">
    <property type="entry name" value="PAS"/>
    <property type="match status" value="2"/>
</dbReference>
<dbReference type="PRINTS" id="PR00996">
    <property type="entry name" value="CHERMTFRASE"/>
</dbReference>
<dbReference type="InterPro" id="IPR035965">
    <property type="entry name" value="PAS-like_dom_sf"/>
</dbReference>
<accession>A0A1H1TJX6</accession>
<dbReference type="Proteomes" id="UP000199679">
    <property type="component" value="Chromosome I"/>
</dbReference>
<dbReference type="STRING" id="652787.SAMN05216490_1459"/>
<dbReference type="GO" id="GO:0006935">
    <property type="term" value="P:chemotaxis"/>
    <property type="evidence" value="ECO:0007669"/>
    <property type="project" value="UniProtKB-UniRule"/>
</dbReference>
<dbReference type="Gene3D" id="3.30.565.10">
    <property type="entry name" value="Histidine kinase-like ATPase, C-terminal domain"/>
    <property type="match status" value="1"/>
</dbReference>
<dbReference type="Pfam" id="PF01339">
    <property type="entry name" value="CheB_methylest"/>
    <property type="match status" value="1"/>
</dbReference>
<dbReference type="CDD" id="cd00130">
    <property type="entry name" value="PAS"/>
    <property type="match status" value="1"/>
</dbReference>
<sequence length="1273" mass="143907">MSFFNFYKPATNKTICLLLIRISIKRELKPFCYIMLISNRHQETSRLFHYPLIMAKIKQADPPNLQFPVVGIGASAGGLDAVKSFLQALPAKSGMAYVFVQHLSPEHTSILPELLQRVAPFPVHQITDNIHLDPDNLYIIPQNKVVTATDGVLKLAPLDKINKKSNTIDLFFSSLGVVHQSYAVGVVLSGALNDGTAGLQVIKSYGGLTFAQDEGSAAFDSMPKSAINAGVVDFVLPPNKIAERLIAINYPFHEDYSKQQIDDTVPQQDEEIFKQILTVLRVRRGVDFTYYKQSTLKRRIIRRMALSKAERPNDYLAFLRENKAEQDALYNDMLISVTNFFRDTQSFEILCSTLLPALVNKKSINEPLRIWVAGCATGEEAYSIAICLQEELGDKATAMKIQIFATDISEIAIAKARTGIYRPTELIDVSSSRLQQFFVKVDGNYQVSKAVRDMCVFAQHNLLKDPPFSKIDLVSCRNVMIYLEPVLQKRALTTFHYSLNEEGYLMLGKSETVGHSTDLFASYNSVEKIYRRKGPVGRFMSVASTGRELSFREIDKGVQKESTNKDVFKIADEAMLANFMPPGVLVNEKFDIVQFRGSTETWLVPPTGRPSYNVIKMAREGLAFELRNILHLAKKTNQAARKFAVFFKLNGLQHYVNIQAAPLRDTPEPYYLIVFQNASSTGIQQMPVDYIYPPENVVYNENELRIDQLEKELMQARADMRAITEEQETANEELQSANEELLSGSEELQSLNEELETSKEELQSTNEEIMIVNKELLSRNDQINNARLYTEGIVNTIRDPLLILDKDLRIKRATGGFYNKFKTTEKETEGLYIYDLGNHQWDIPRLRELLEKVLPEKQRSEDFEVTHVFPHIGKKIMCLNDRQIDNINGEQLILLAIEDITDKRKVEQGLAEAGRLLAESKDRLKAAVDSAGLGTWDYNPQTKEFIGDKRCREIFGLPATAQINLSSFIEMTHPDDRAHLEERIKETLLNNSSGDFDIEYKTRPIDNKTKWLKAKGRAYFNEQGVAIRFIGTLLDVTIQKLTDEATVELLRKKDEFISIASHELKTPITSLKGALQIIERAALRGGDIKTVDSFIQKAIKQVDKLTELIKDLLDVTKIQSGKLVLRKADFLLDELIAECADELQSSAQEHRIIIKGEKGIRLHADKNRLEQVIINLVANAIKYSPGSDKVIIHVEKVAEGIKIAITDFGIGIPADNVPLIFDRFYRVDENSQRYAGLGLGLYISSDIIRQHHSRINIDSEVGKGSTFWFVMPL</sequence>
<dbReference type="PANTHER" id="PTHR24422">
    <property type="entry name" value="CHEMOTAXIS PROTEIN METHYLTRANSFERASE"/>
    <property type="match status" value="1"/>
</dbReference>
<feature type="domain" description="CheR-type methyltransferase" evidence="12">
    <location>
        <begin position="273"/>
        <end position="533"/>
    </location>
</feature>
<proteinExistence type="predicted"/>
<evidence type="ECO:0000259" key="10">
    <source>
        <dbReference type="PROSITE" id="PS50113"/>
    </source>
</evidence>
<evidence type="ECO:0000259" key="8">
    <source>
        <dbReference type="PROSITE" id="PS50109"/>
    </source>
</evidence>
<comment type="catalytic activity">
    <reaction evidence="1">
        <text>ATP + protein L-histidine = ADP + protein N-phospho-L-histidine.</text>
        <dbReference type="EC" id="2.7.13.3"/>
    </reaction>
</comment>
<dbReference type="InterPro" id="IPR013655">
    <property type="entry name" value="PAS_fold_3"/>
</dbReference>
<feature type="domain" description="CheB-type methylesterase" evidence="11">
    <location>
        <begin position="63"/>
        <end position="247"/>
    </location>
</feature>
<dbReference type="InterPro" id="IPR003594">
    <property type="entry name" value="HATPase_dom"/>
</dbReference>
<evidence type="ECO:0000256" key="5">
    <source>
        <dbReference type="ARBA" id="ARBA00022777"/>
    </source>
</evidence>
<dbReference type="SUPFAM" id="SSF47757">
    <property type="entry name" value="Chemotaxis receptor methyltransferase CheR, N-terminal domain"/>
    <property type="match status" value="1"/>
</dbReference>
<dbReference type="InterPro" id="IPR029063">
    <property type="entry name" value="SAM-dependent_MTases_sf"/>
</dbReference>
<gene>
    <name evidence="13" type="ORF">SAMN05216490_1459</name>
</gene>
<feature type="coiled-coil region" evidence="7">
    <location>
        <begin position="699"/>
        <end position="775"/>
    </location>
</feature>
<feature type="active site" evidence="6">
    <location>
        <position position="75"/>
    </location>
</feature>
<keyword evidence="5" id="KW-0418">Kinase</keyword>
<keyword evidence="14" id="KW-1185">Reference proteome</keyword>
<dbReference type="InterPro" id="IPR050903">
    <property type="entry name" value="Bact_Chemotaxis_MeTrfase"/>
</dbReference>
<dbReference type="Gene3D" id="3.40.50.180">
    <property type="entry name" value="Methylesterase CheB, C-terminal domain"/>
    <property type="match status" value="1"/>
</dbReference>